<dbReference type="AlphaFoldDB" id="A0ABD2PLZ6"/>
<protein>
    <submittedName>
        <fullName evidence="1">Uncharacterized protein</fullName>
    </submittedName>
</protein>
<comment type="caution">
    <text evidence="1">The sequence shown here is derived from an EMBL/GenBank/DDBJ whole genome shotgun (WGS) entry which is preliminary data.</text>
</comment>
<reference evidence="1 2" key="1">
    <citation type="submission" date="2024-11" db="EMBL/GenBank/DDBJ databases">
        <title>Adaptive evolution of stress response genes in parasites aligns with host niche diversity.</title>
        <authorList>
            <person name="Hahn C."/>
            <person name="Resl P."/>
        </authorList>
    </citation>
    <scope>NUCLEOTIDE SEQUENCE [LARGE SCALE GENOMIC DNA]</scope>
    <source>
        <strain evidence="1">EGGRZ-B1_66</strain>
        <tissue evidence="1">Body</tissue>
    </source>
</reference>
<keyword evidence="2" id="KW-1185">Reference proteome</keyword>
<proteinExistence type="predicted"/>
<gene>
    <name evidence="1" type="ORF">Ciccas_012930</name>
</gene>
<dbReference type="EMBL" id="JBJKFK010005077">
    <property type="protein sequence ID" value="KAL3308537.1"/>
    <property type="molecule type" value="Genomic_DNA"/>
</dbReference>
<dbReference type="Proteomes" id="UP001626550">
    <property type="component" value="Unassembled WGS sequence"/>
</dbReference>
<sequence>MSRSHKYKVLEYFKDKLYKTDDKVKNITQLNKNDFYTHSIDACDRKIRAKSSTCTHSSSWAK</sequence>
<name>A0ABD2PLZ6_9PLAT</name>
<organism evidence="1 2">
    <name type="scientific">Cichlidogyrus casuarinus</name>
    <dbReference type="NCBI Taxonomy" id="1844966"/>
    <lineage>
        <taxon>Eukaryota</taxon>
        <taxon>Metazoa</taxon>
        <taxon>Spiralia</taxon>
        <taxon>Lophotrochozoa</taxon>
        <taxon>Platyhelminthes</taxon>
        <taxon>Monogenea</taxon>
        <taxon>Monopisthocotylea</taxon>
        <taxon>Dactylogyridea</taxon>
        <taxon>Ancyrocephalidae</taxon>
        <taxon>Cichlidogyrus</taxon>
    </lineage>
</organism>
<evidence type="ECO:0000313" key="2">
    <source>
        <dbReference type="Proteomes" id="UP001626550"/>
    </source>
</evidence>
<evidence type="ECO:0000313" key="1">
    <source>
        <dbReference type="EMBL" id="KAL3308537.1"/>
    </source>
</evidence>
<accession>A0ABD2PLZ6</accession>